<evidence type="ECO:0000259" key="6">
    <source>
        <dbReference type="Pfam" id="PF00728"/>
    </source>
</evidence>
<organism evidence="7">
    <name type="scientific">Nymphaea colorata</name>
    <name type="common">pocket water lily</name>
    <dbReference type="NCBI Taxonomy" id="210225"/>
    <lineage>
        <taxon>Eukaryota</taxon>
        <taxon>Viridiplantae</taxon>
        <taxon>Streptophyta</taxon>
        <taxon>Embryophyta</taxon>
        <taxon>Tracheophyta</taxon>
        <taxon>Spermatophyta</taxon>
        <taxon>Magnoliopsida</taxon>
        <taxon>Nymphaeales</taxon>
        <taxon>Nymphaeaceae</taxon>
        <taxon>Nymphaea</taxon>
    </lineage>
</organism>
<dbReference type="PRINTS" id="PR00738">
    <property type="entry name" value="GLHYDRLASE20"/>
</dbReference>
<accession>A0A5K1HQ00</accession>
<reference evidence="7" key="1">
    <citation type="submission" date="2019-09" db="EMBL/GenBank/DDBJ databases">
        <authorList>
            <person name="Zhang L."/>
        </authorList>
    </citation>
    <scope>NUCLEOTIDE SEQUENCE</scope>
</reference>
<dbReference type="EMBL" id="LR722248">
    <property type="protein sequence ID" value="VVW89983.1"/>
    <property type="molecule type" value="Genomic_DNA"/>
</dbReference>
<evidence type="ECO:0000256" key="3">
    <source>
        <dbReference type="ARBA" id="ARBA00012663"/>
    </source>
</evidence>
<name>A0A5K1HQ00_9MAGN</name>
<proteinExistence type="inferred from homology"/>
<sequence length="160" mass="18316">MIDTSRHFLPVSEILKAIDHMLYSKLNVLHWHIIDEDAFPMEVPEVPELSEFGHIGGIFTVADIKTVIEYARIRGIRVVPEIDSPAHTQSWGRSEKYKDITLTCNGIYMGQFDPTLDLTWEVVNDVMNYVNDTFDDQYVHFGGDEVVEDCWGQRRASPTG</sequence>
<dbReference type="PANTHER" id="PTHR22600">
    <property type="entry name" value="BETA-HEXOSAMINIDASE"/>
    <property type="match status" value="1"/>
</dbReference>
<dbReference type="PANTHER" id="PTHR22600:SF21">
    <property type="entry name" value="BETA-HEXOSAMINIDASE A"/>
    <property type="match status" value="1"/>
</dbReference>
<dbReference type="GO" id="GO:0004563">
    <property type="term" value="F:beta-N-acetylhexosaminidase activity"/>
    <property type="evidence" value="ECO:0007669"/>
    <property type="project" value="UniProtKB-EC"/>
</dbReference>
<evidence type="ECO:0000256" key="5">
    <source>
        <dbReference type="PIRSR" id="PIRSR625705-1"/>
    </source>
</evidence>
<dbReference type="Gene3D" id="3.20.20.80">
    <property type="entry name" value="Glycosidases"/>
    <property type="match status" value="1"/>
</dbReference>
<dbReference type="InterPro" id="IPR017853">
    <property type="entry name" value="GH"/>
</dbReference>
<comment type="catalytic activity">
    <reaction evidence="1">
        <text>Hydrolysis of terminal non-reducing N-acetyl-D-hexosamine residues in N-acetyl-beta-D-hexosaminides.</text>
        <dbReference type="EC" id="3.2.1.52"/>
    </reaction>
</comment>
<dbReference type="GO" id="GO:0030203">
    <property type="term" value="P:glycosaminoglycan metabolic process"/>
    <property type="evidence" value="ECO:0007669"/>
    <property type="project" value="TreeGrafter"/>
</dbReference>
<dbReference type="InterPro" id="IPR015883">
    <property type="entry name" value="Glyco_hydro_20_cat"/>
</dbReference>
<dbReference type="InterPro" id="IPR025705">
    <property type="entry name" value="Beta_hexosaminidase_sua/sub"/>
</dbReference>
<keyword evidence="4" id="KW-0378">Hydrolase</keyword>
<dbReference type="SUPFAM" id="SSF51445">
    <property type="entry name" value="(Trans)glycosidases"/>
    <property type="match status" value="1"/>
</dbReference>
<comment type="similarity">
    <text evidence="2">Belongs to the glycosyl hydrolase 20 family.</text>
</comment>
<evidence type="ECO:0000256" key="2">
    <source>
        <dbReference type="ARBA" id="ARBA00006285"/>
    </source>
</evidence>
<evidence type="ECO:0000256" key="4">
    <source>
        <dbReference type="ARBA" id="ARBA00022801"/>
    </source>
</evidence>
<dbReference type="GO" id="GO:0016020">
    <property type="term" value="C:membrane"/>
    <property type="evidence" value="ECO:0007669"/>
    <property type="project" value="TreeGrafter"/>
</dbReference>
<dbReference type="GO" id="GO:0005975">
    <property type="term" value="P:carbohydrate metabolic process"/>
    <property type="evidence" value="ECO:0007669"/>
    <property type="project" value="InterPro"/>
</dbReference>
<gene>
    <name evidence="7" type="ORF">NYM_LOCUS30547</name>
</gene>
<dbReference type="AlphaFoldDB" id="A0A5K1HQ00"/>
<feature type="active site" description="Proton donor" evidence="5">
    <location>
        <position position="145"/>
    </location>
</feature>
<feature type="domain" description="Glycoside hydrolase family 20 catalytic" evidence="6">
    <location>
        <begin position="1"/>
        <end position="154"/>
    </location>
</feature>
<dbReference type="Pfam" id="PF00728">
    <property type="entry name" value="Glyco_hydro_20"/>
    <property type="match status" value="1"/>
</dbReference>
<evidence type="ECO:0000256" key="1">
    <source>
        <dbReference type="ARBA" id="ARBA00001231"/>
    </source>
</evidence>
<evidence type="ECO:0000313" key="7">
    <source>
        <dbReference type="EMBL" id="VVW89983.1"/>
    </source>
</evidence>
<protein>
    <recommendedName>
        <fullName evidence="3">beta-N-acetylhexosaminidase</fullName>
        <ecNumber evidence="3">3.2.1.52</ecNumber>
    </recommendedName>
</protein>
<dbReference type="EC" id="3.2.1.52" evidence="3"/>